<dbReference type="OrthoDB" id="3692311at2759"/>
<gene>
    <name evidence="2" type="ORF">BCR34DRAFT_554605</name>
</gene>
<keyword evidence="1" id="KW-0812">Transmembrane</keyword>
<evidence type="ECO:0000313" key="2">
    <source>
        <dbReference type="EMBL" id="ORY17981.1"/>
    </source>
</evidence>
<keyword evidence="1" id="KW-0472">Membrane</keyword>
<feature type="transmembrane region" description="Helical" evidence="1">
    <location>
        <begin position="178"/>
        <end position="196"/>
    </location>
</feature>
<evidence type="ECO:0000256" key="1">
    <source>
        <dbReference type="SAM" id="Phobius"/>
    </source>
</evidence>
<proteinExistence type="predicted"/>
<keyword evidence="3" id="KW-1185">Reference proteome</keyword>
<sequence length="670" mass="73993">MSHADVSPITGPESGPRHSFRRNAELHRSLPPLPTSDNHSTIPGSELQTTTIEKHPTVPIWPDEPQGLHRGGWLAALSCMGDVVVIMTSTMFFVYGSLVIYFDGVPVSEIPHLSILQDSSRYGPTIFPILFAAIVGQAMHAIAHWRLENGERMKVLDQLLGSSGLFSTIITQLKFRNMGFVGLALICLWILSPIGGQASLRVLDYNARLDSRTRPIYAMDWDSVFEPADRIPLSEIAPESTEASYSTQLFFGAALSSSLESKISPMDLWGNIKIPMIERLTNSAFYDDGWREVPRKNTTYSSLIGIPWSGVSSETNTTFNMEHSYWTLDCPTLELGYGLIGENGTSKFANGYVGSRSTSWGITMDTDVHGQKNYETDSNSTSIRISYSGTDGGPMDSMPHYTNATCFMKTSYVEVEVFCQRQNCSAIRIRPSIKPHQAPEIAMGMYPWAGIFVEGFHSSFAANMQSPCGFQRYFRHPGSPFTNTWGEDLALHNLTNTQFATSFSQLLNSFWLAGIGVAKLSTGVSTPIDPEQLPPRNMSLGGTFYQPINATESVTVPLLKCSRPWLAALFIATAAMFLAGAFGLVLEFTRKAPDFALNISSLTRDNPYIHLPPGGSTLDSIDRSRLLQDVRIRLGDIRPDDPVGYVAIASCDREGKVLRLKQLDRTRTFS</sequence>
<reference evidence="2 3" key="1">
    <citation type="submission" date="2016-07" db="EMBL/GenBank/DDBJ databases">
        <title>Pervasive Adenine N6-methylation of Active Genes in Fungi.</title>
        <authorList>
            <consortium name="DOE Joint Genome Institute"/>
            <person name="Mondo S.J."/>
            <person name="Dannebaum R.O."/>
            <person name="Kuo R.C."/>
            <person name="Labutti K."/>
            <person name="Haridas S."/>
            <person name="Kuo A."/>
            <person name="Salamov A."/>
            <person name="Ahrendt S.R."/>
            <person name="Lipzen A."/>
            <person name="Sullivan W."/>
            <person name="Andreopoulos W.B."/>
            <person name="Clum A."/>
            <person name="Lindquist E."/>
            <person name="Daum C."/>
            <person name="Ramamoorthy G.K."/>
            <person name="Gryganskyi A."/>
            <person name="Culley D."/>
            <person name="Magnuson J.K."/>
            <person name="James T.Y."/>
            <person name="O'Malley M.A."/>
            <person name="Stajich J.E."/>
            <person name="Spatafora J.W."/>
            <person name="Visel A."/>
            <person name="Grigoriev I.V."/>
        </authorList>
    </citation>
    <scope>NUCLEOTIDE SEQUENCE [LARGE SCALE GENOMIC DNA]</scope>
    <source>
        <strain evidence="2 3">CBS 115471</strain>
    </source>
</reference>
<dbReference type="Proteomes" id="UP000193144">
    <property type="component" value="Unassembled WGS sequence"/>
</dbReference>
<dbReference type="STRING" id="1231657.A0A1Y2A654"/>
<dbReference type="EMBL" id="MCFA01000009">
    <property type="protein sequence ID" value="ORY17981.1"/>
    <property type="molecule type" value="Genomic_DNA"/>
</dbReference>
<feature type="transmembrane region" description="Helical" evidence="1">
    <location>
        <begin position="565"/>
        <end position="586"/>
    </location>
</feature>
<comment type="caution">
    <text evidence="2">The sequence shown here is derived from an EMBL/GenBank/DDBJ whole genome shotgun (WGS) entry which is preliminary data.</text>
</comment>
<name>A0A1Y2A654_9PLEO</name>
<organism evidence="2 3">
    <name type="scientific">Clohesyomyces aquaticus</name>
    <dbReference type="NCBI Taxonomy" id="1231657"/>
    <lineage>
        <taxon>Eukaryota</taxon>
        <taxon>Fungi</taxon>
        <taxon>Dikarya</taxon>
        <taxon>Ascomycota</taxon>
        <taxon>Pezizomycotina</taxon>
        <taxon>Dothideomycetes</taxon>
        <taxon>Pleosporomycetidae</taxon>
        <taxon>Pleosporales</taxon>
        <taxon>Lindgomycetaceae</taxon>
        <taxon>Clohesyomyces</taxon>
    </lineage>
</organism>
<dbReference type="AlphaFoldDB" id="A0A1Y2A654"/>
<protein>
    <submittedName>
        <fullName evidence="2">Uncharacterized protein</fullName>
    </submittedName>
</protein>
<evidence type="ECO:0000313" key="3">
    <source>
        <dbReference type="Proteomes" id="UP000193144"/>
    </source>
</evidence>
<accession>A0A1Y2A654</accession>
<feature type="transmembrane region" description="Helical" evidence="1">
    <location>
        <begin position="73"/>
        <end position="102"/>
    </location>
</feature>
<feature type="transmembrane region" description="Helical" evidence="1">
    <location>
        <begin position="122"/>
        <end position="143"/>
    </location>
</feature>
<keyword evidence="1" id="KW-1133">Transmembrane helix</keyword>